<dbReference type="EMBL" id="UZAU01000717">
    <property type="status" value="NOT_ANNOTATED_CDS"/>
    <property type="molecule type" value="Genomic_DNA"/>
</dbReference>
<accession>A0A803QAF0</accession>
<proteinExistence type="predicted"/>
<evidence type="ECO:0000256" key="2">
    <source>
        <dbReference type="SAM" id="SignalP"/>
    </source>
</evidence>
<keyword evidence="2" id="KW-0732">Signal</keyword>
<reference evidence="3" key="1">
    <citation type="submission" date="2018-11" db="EMBL/GenBank/DDBJ databases">
        <authorList>
            <person name="Grassa J C."/>
        </authorList>
    </citation>
    <scope>NUCLEOTIDE SEQUENCE [LARGE SCALE GENOMIC DNA]</scope>
</reference>
<evidence type="ECO:0000313" key="3">
    <source>
        <dbReference type="EnsemblPlants" id="cds.evm.model.08.1985"/>
    </source>
</evidence>
<feature type="signal peptide" evidence="2">
    <location>
        <begin position="1"/>
        <end position="16"/>
    </location>
</feature>
<feature type="region of interest" description="Disordered" evidence="1">
    <location>
        <begin position="96"/>
        <end position="120"/>
    </location>
</feature>
<dbReference type="AlphaFoldDB" id="A0A803QAF0"/>
<evidence type="ECO:0000313" key="4">
    <source>
        <dbReference type="Proteomes" id="UP000596661"/>
    </source>
</evidence>
<dbReference type="Proteomes" id="UP000596661">
    <property type="component" value="Chromosome 8"/>
</dbReference>
<sequence>MLFAIVMMMVAQESYGDRCYIAGEYCHVLEGKICCGGLRCVGPAIGSSRKCVPIPGCRPGGAKCNLMNECCYPYQCSAMGEGYCLPRNEVLNELFPNRNKNNDDEAGQTDDHLPLSSIVE</sequence>
<dbReference type="Gramene" id="evm.model.08.1985">
    <property type="protein sequence ID" value="cds.evm.model.08.1985"/>
    <property type="gene ID" value="evm.TU.08.1985"/>
</dbReference>
<name>A0A803QAF0_CANSA</name>
<organism evidence="3 4">
    <name type="scientific">Cannabis sativa</name>
    <name type="common">Hemp</name>
    <name type="synonym">Marijuana</name>
    <dbReference type="NCBI Taxonomy" id="3483"/>
    <lineage>
        <taxon>Eukaryota</taxon>
        <taxon>Viridiplantae</taxon>
        <taxon>Streptophyta</taxon>
        <taxon>Embryophyta</taxon>
        <taxon>Tracheophyta</taxon>
        <taxon>Spermatophyta</taxon>
        <taxon>Magnoliopsida</taxon>
        <taxon>eudicotyledons</taxon>
        <taxon>Gunneridae</taxon>
        <taxon>Pentapetalae</taxon>
        <taxon>rosids</taxon>
        <taxon>fabids</taxon>
        <taxon>Rosales</taxon>
        <taxon>Cannabaceae</taxon>
        <taxon>Cannabis</taxon>
    </lineage>
</organism>
<evidence type="ECO:0000256" key="1">
    <source>
        <dbReference type="SAM" id="MobiDB-lite"/>
    </source>
</evidence>
<keyword evidence="4" id="KW-1185">Reference proteome</keyword>
<dbReference type="EnsemblPlants" id="evm.model.08.1985">
    <property type="protein sequence ID" value="cds.evm.model.08.1985"/>
    <property type="gene ID" value="evm.TU.08.1985"/>
</dbReference>
<protein>
    <submittedName>
        <fullName evidence="3">Uncharacterized protein</fullName>
    </submittedName>
</protein>
<feature type="chain" id="PRO_5030603957" evidence="2">
    <location>
        <begin position="17"/>
        <end position="120"/>
    </location>
</feature>
<reference evidence="3" key="2">
    <citation type="submission" date="2021-03" db="UniProtKB">
        <authorList>
            <consortium name="EnsemblPlants"/>
        </authorList>
    </citation>
    <scope>IDENTIFICATION</scope>
</reference>